<dbReference type="AlphaFoldDB" id="A0A427YGT0"/>
<evidence type="ECO:0000313" key="2">
    <source>
        <dbReference type="EMBL" id="RSH90326.1"/>
    </source>
</evidence>
<feature type="region of interest" description="Disordered" evidence="1">
    <location>
        <begin position="1"/>
        <end position="55"/>
    </location>
</feature>
<organism evidence="2 3">
    <name type="scientific">Saitozyma podzolica</name>
    <dbReference type="NCBI Taxonomy" id="1890683"/>
    <lineage>
        <taxon>Eukaryota</taxon>
        <taxon>Fungi</taxon>
        <taxon>Dikarya</taxon>
        <taxon>Basidiomycota</taxon>
        <taxon>Agaricomycotina</taxon>
        <taxon>Tremellomycetes</taxon>
        <taxon>Tremellales</taxon>
        <taxon>Trimorphomycetaceae</taxon>
        <taxon>Saitozyma</taxon>
    </lineage>
</organism>
<evidence type="ECO:0000313" key="3">
    <source>
        <dbReference type="Proteomes" id="UP000279259"/>
    </source>
</evidence>
<accession>A0A427YGT0</accession>
<name>A0A427YGT0_9TREE</name>
<keyword evidence="3" id="KW-1185">Reference proteome</keyword>
<reference evidence="2 3" key="1">
    <citation type="submission" date="2018-11" db="EMBL/GenBank/DDBJ databases">
        <title>Genome sequence of Saitozyma podzolica DSM 27192.</title>
        <authorList>
            <person name="Aliyu H."/>
            <person name="Gorte O."/>
            <person name="Ochsenreither K."/>
        </authorList>
    </citation>
    <scope>NUCLEOTIDE SEQUENCE [LARGE SCALE GENOMIC DNA]</scope>
    <source>
        <strain evidence="2 3">DSM 27192</strain>
    </source>
</reference>
<dbReference type="Proteomes" id="UP000279259">
    <property type="component" value="Unassembled WGS sequence"/>
</dbReference>
<protein>
    <submittedName>
        <fullName evidence="2">Uncharacterized protein</fullName>
    </submittedName>
</protein>
<comment type="caution">
    <text evidence="2">The sequence shown here is derived from an EMBL/GenBank/DDBJ whole genome shotgun (WGS) entry which is preliminary data.</text>
</comment>
<sequence length="113" mass="11894">MKRSTSSSPAPILDAAITLTPSPKKPKKSPFGGSGTSRSNSIPSPSHKARIPPPQKTALARAIIMAGLGAVKVDELAREINRKGDDGEAFGHDRIPLKASGAILHLNRTVWHG</sequence>
<proteinExistence type="predicted"/>
<dbReference type="EMBL" id="RSCD01000011">
    <property type="protein sequence ID" value="RSH90326.1"/>
    <property type="molecule type" value="Genomic_DNA"/>
</dbReference>
<gene>
    <name evidence="2" type="ORF">EHS25_001660</name>
</gene>
<evidence type="ECO:0000256" key="1">
    <source>
        <dbReference type="SAM" id="MobiDB-lite"/>
    </source>
</evidence>